<evidence type="ECO:0000313" key="7">
    <source>
        <dbReference type="Proteomes" id="UP001151834"/>
    </source>
</evidence>
<feature type="region of interest" description="Disordered" evidence="1">
    <location>
        <begin position="25"/>
        <end position="62"/>
    </location>
</feature>
<proteinExistence type="predicted"/>
<evidence type="ECO:0000313" key="5">
    <source>
        <dbReference type="EMBL" id="RMW55915.1"/>
    </source>
</evidence>
<reference evidence="4" key="2">
    <citation type="submission" date="2022-11" db="EMBL/GenBank/DDBJ databases">
        <authorList>
            <person name="Wang Z."/>
        </authorList>
    </citation>
    <scope>NUCLEOTIDE SEQUENCE</scope>
    <source>
        <strain evidence="4">P2000</strain>
    </source>
</reference>
<feature type="compositionally biased region" description="Low complexity" evidence="1">
    <location>
        <begin position="25"/>
        <end position="41"/>
    </location>
</feature>
<dbReference type="Gene3D" id="2.40.100.20">
    <property type="match status" value="1"/>
</dbReference>
<feature type="domain" description="Cyclophilin-like" evidence="3">
    <location>
        <begin position="67"/>
        <end position="178"/>
    </location>
</feature>
<dbReference type="InterPro" id="IPR041183">
    <property type="entry name" value="Cyclophilin-like"/>
</dbReference>
<evidence type="ECO:0000256" key="1">
    <source>
        <dbReference type="SAM" id="MobiDB-lite"/>
    </source>
</evidence>
<reference evidence="5 6" key="1">
    <citation type="submission" date="2018-10" db="EMBL/GenBank/DDBJ databases">
        <title>Genome sequences of five Lactobacillus pentosus strains isolated from brines of traditionally fermented spanish-style green table olives and differences between them.</title>
        <authorList>
            <person name="Jimenez Diaz R."/>
        </authorList>
    </citation>
    <scope>NUCLEOTIDE SEQUENCE [LARGE SCALE GENOMIC DNA]</scope>
    <source>
        <strain evidence="5 6">IG8</strain>
    </source>
</reference>
<evidence type="ECO:0000313" key="6">
    <source>
        <dbReference type="Proteomes" id="UP000281061"/>
    </source>
</evidence>
<dbReference type="GeneID" id="49394158"/>
<dbReference type="Pfam" id="PF18050">
    <property type="entry name" value="Cyclophil_like2"/>
    <property type="match status" value="1"/>
</dbReference>
<comment type="caution">
    <text evidence="4">The sequence shown here is derived from an EMBL/GenBank/DDBJ whole genome shotgun (WGS) entry which is preliminary data.</text>
</comment>
<evidence type="ECO:0000256" key="2">
    <source>
        <dbReference type="SAM" id="SignalP"/>
    </source>
</evidence>
<organism evidence="4 7">
    <name type="scientific">Lactiplantibacillus pentosus</name>
    <name type="common">Lactobacillus pentosus</name>
    <dbReference type="NCBI Taxonomy" id="1589"/>
    <lineage>
        <taxon>Bacteria</taxon>
        <taxon>Bacillati</taxon>
        <taxon>Bacillota</taxon>
        <taxon>Bacilli</taxon>
        <taxon>Lactobacillales</taxon>
        <taxon>Lactobacillaceae</taxon>
        <taxon>Lactiplantibacillus</taxon>
    </lineage>
</organism>
<feature type="chain" id="PRO_5043184422" evidence="2">
    <location>
        <begin position="20"/>
        <end position="183"/>
    </location>
</feature>
<keyword evidence="2" id="KW-0732">Signal</keyword>
<protein>
    <submittedName>
        <fullName evidence="4">Cyclophilin-like fold protein</fullName>
    </submittedName>
</protein>
<name>A0A3M6KIV5_LACPE</name>
<dbReference type="Proteomes" id="UP001151834">
    <property type="component" value="Unassembled WGS sequence"/>
</dbReference>
<evidence type="ECO:0000259" key="3">
    <source>
        <dbReference type="Pfam" id="PF18050"/>
    </source>
</evidence>
<dbReference type="PROSITE" id="PS51257">
    <property type="entry name" value="PROKAR_LIPOPROTEIN"/>
    <property type="match status" value="1"/>
</dbReference>
<dbReference type="SUPFAM" id="SSF50891">
    <property type="entry name" value="Cyclophilin-like"/>
    <property type="match status" value="1"/>
</dbReference>
<dbReference type="RefSeq" id="WP_050338549.1">
    <property type="nucleotide sequence ID" value="NZ_BJZC01000059.1"/>
</dbReference>
<dbReference type="AlphaFoldDB" id="A0A3M6KIV5"/>
<dbReference type="EMBL" id="RDCL01000048">
    <property type="protein sequence ID" value="RMW55915.1"/>
    <property type="molecule type" value="Genomic_DNA"/>
</dbReference>
<gene>
    <name evidence="5" type="ORF">D6U17_03955</name>
    <name evidence="4" type="ORF">OOJ94_01275</name>
</gene>
<sequence length="183" mass="20415">MKRLLVILSLLIGMIGLSACQQQTQRTTSTNRHSSQSQSTKTKSKKAESNKTQSSTDDQQVGQRITVTINGHQLSAHLNRSSAAKAFARELPTTLSFRDYADFPEKIADLHHALPTTGMPSGHAGNQGAIGYWSPDQRVVFYWGTESYYEGIHIIGHFDSQNYRQVIKNMGNHVRVRIARSQS</sequence>
<accession>A0A3M6KIV5</accession>
<reference evidence="4" key="3">
    <citation type="journal article" date="2023" name="Front Nutr">
        <title>Lactiplantibacillus pentosus P2020 protects the hyperuricemia and renal inflammation in mice.</title>
        <authorList>
            <person name="Wang Z."/>
            <person name="Song L."/>
            <person name="Li X."/>
            <person name="Xiao Y."/>
            <person name="Huang Y."/>
            <person name="Zhang Y."/>
            <person name="Li J."/>
            <person name="Li M."/>
            <person name="Ren Z."/>
        </authorList>
    </citation>
    <scope>NUCLEOTIDE SEQUENCE</scope>
    <source>
        <strain evidence="4">P2000</strain>
    </source>
</reference>
<dbReference type="InterPro" id="IPR029000">
    <property type="entry name" value="Cyclophilin-like_dom_sf"/>
</dbReference>
<dbReference type="Proteomes" id="UP000281061">
    <property type="component" value="Unassembled WGS sequence"/>
</dbReference>
<dbReference type="EMBL" id="JAPEQV010000001">
    <property type="protein sequence ID" value="MDF2311445.1"/>
    <property type="molecule type" value="Genomic_DNA"/>
</dbReference>
<feature type="compositionally biased region" description="Polar residues" evidence="1">
    <location>
        <begin position="50"/>
        <end position="62"/>
    </location>
</feature>
<feature type="signal peptide" evidence="2">
    <location>
        <begin position="1"/>
        <end position="19"/>
    </location>
</feature>
<dbReference type="OrthoDB" id="2329019at2"/>
<evidence type="ECO:0000313" key="4">
    <source>
        <dbReference type="EMBL" id="MDF2311445.1"/>
    </source>
</evidence>